<evidence type="ECO:0000313" key="7">
    <source>
        <dbReference type="EMBL" id="TKK77224.1"/>
    </source>
</evidence>
<dbReference type="EMBL" id="SZQA01000080">
    <property type="protein sequence ID" value="TKK77224.1"/>
    <property type="molecule type" value="Genomic_DNA"/>
</dbReference>
<dbReference type="CDD" id="cd15831">
    <property type="entry name" value="BTAD"/>
    <property type="match status" value="1"/>
</dbReference>
<dbReference type="Proteomes" id="UP000308705">
    <property type="component" value="Unassembled WGS sequence"/>
</dbReference>
<organism evidence="7 8">
    <name type="scientific">Herbidospora galbida</name>
    <dbReference type="NCBI Taxonomy" id="2575442"/>
    <lineage>
        <taxon>Bacteria</taxon>
        <taxon>Bacillati</taxon>
        <taxon>Actinomycetota</taxon>
        <taxon>Actinomycetes</taxon>
        <taxon>Streptosporangiales</taxon>
        <taxon>Streptosporangiaceae</taxon>
        <taxon>Herbidospora</taxon>
    </lineage>
</organism>
<feature type="DNA-binding region" description="OmpR/PhoB-type" evidence="5">
    <location>
        <begin position="1"/>
        <end position="102"/>
    </location>
</feature>
<protein>
    <submittedName>
        <fullName evidence="7">Transcriptional regulator</fullName>
    </submittedName>
</protein>
<evidence type="ECO:0000256" key="2">
    <source>
        <dbReference type="ARBA" id="ARBA00023015"/>
    </source>
</evidence>
<evidence type="ECO:0000256" key="5">
    <source>
        <dbReference type="PROSITE-ProRule" id="PRU01091"/>
    </source>
</evidence>
<dbReference type="GO" id="GO:0003677">
    <property type="term" value="F:DNA binding"/>
    <property type="evidence" value="ECO:0007669"/>
    <property type="project" value="UniProtKB-UniRule"/>
</dbReference>
<comment type="caution">
    <text evidence="7">The sequence shown here is derived from an EMBL/GenBank/DDBJ whole genome shotgun (WGS) entry which is preliminary data.</text>
</comment>
<evidence type="ECO:0000256" key="4">
    <source>
        <dbReference type="ARBA" id="ARBA00023163"/>
    </source>
</evidence>
<feature type="non-terminal residue" evidence="7">
    <location>
        <position position="253"/>
    </location>
</feature>
<dbReference type="Pfam" id="PF03704">
    <property type="entry name" value="BTAD"/>
    <property type="match status" value="1"/>
</dbReference>
<dbReference type="InterPro" id="IPR001867">
    <property type="entry name" value="OmpR/PhoB-type_DNA-bd"/>
</dbReference>
<gene>
    <name evidence="7" type="ORF">FDA94_38170</name>
</gene>
<dbReference type="InterPro" id="IPR036388">
    <property type="entry name" value="WH-like_DNA-bd_sf"/>
</dbReference>
<dbReference type="SMART" id="SM00862">
    <property type="entry name" value="Trans_reg_C"/>
    <property type="match status" value="1"/>
</dbReference>
<comment type="similarity">
    <text evidence="1">Belongs to the AfsR/DnrI/RedD regulatory family.</text>
</comment>
<keyword evidence="8" id="KW-1185">Reference proteome</keyword>
<dbReference type="SUPFAM" id="SSF46894">
    <property type="entry name" value="C-terminal effector domain of the bipartite response regulators"/>
    <property type="match status" value="1"/>
</dbReference>
<name>A0A4U3LQ26_9ACTN</name>
<dbReference type="PANTHER" id="PTHR35807:SF1">
    <property type="entry name" value="TRANSCRIPTIONAL REGULATOR REDD"/>
    <property type="match status" value="1"/>
</dbReference>
<dbReference type="InterPro" id="IPR011990">
    <property type="entry name" value="TPR-like_helical_dom_sf"/>
</dbReference>
<reference evidence="7 8" key="1">
    <citation type="submission" date="2019-04" db="EMBL/GenBank/DDBJ databases">
        <title>Herbidospora sp. NEAU-GS14.nov., a novel actinomycete isolated from soil.</title>
        <authorList>
            <person name="Han L."/>
        </authorList>
    </citation>
    <scope>NUCLEOTIDE SEQUENCE [LARGE SCALE GENOMIC DNA]</scope>
    <source>
        <strain evidence="7 8">NEAU-GS14</strain>
    </source>
</reference>
<feature type="domain" description="OmpR/PhoB-type" evidence="6">
    <location>
        <begin position="1"/>
        <end position="102"/>
    </location>
</feature>
<dbReference type="InterPro" id="IPR051677">
    <property type="entry name" value="AfsR-DnrI-RedD_regulator"/>
</dbReference>
<dbReference type="RefSeq" id="WP_170991312.1">
    <property type="nucleotide sequence ID" value="NZ_SZQA01000080.1"/>
</dbReference>
<dbReference type="PANTHER" id="PTHR35807">
    <property type="entry name" value="TRANSCRIPTIONAL REGULATOR REDD-RELATED"/>
    <property type="match status" value="1"/>
</dbReference>
<proteinExistence type="inferred from homology"/>
<keyword evidence="4" id="KW-0804">Transcription</keyword>
<dbReference type="SMART" id="SM01043">
    <property type="entry name" value="BTAD"/>
    <property type="match status" value="1"/>
</dbReference>
<evidence type="ECO:0000256" key="1">
    <source>
        <dbReference type="ARBA" id="ARBA00005820"/>
    </source>
</evidence>
<dbReference type="GO" id="GO:0000160">
    <property type="term" value="P:phosphorelay signal transduction system"/>
    <property type="evidence" value="ECO:0007669"/>
    <property type="project" value="InterPro"/>
</dbReference>
<dbReference type="Gene3D" id="1.10.10.10">
    <property type="entry name" value="Winged helix-like DNA-binding domain superfamily/Winged helix DNA-binding domain"/>
    <property type="match status" value="1"/>
</dbReference>
<evidence type="ECO:0000313" key="8">
    <source>
        <dbReference type="Proteomes" id="UP000308705"/>
    </source>
</evidence>
<sequence length="253" mass="27298">MAVPSLTVQVLGPLRVWRDGVEVDTGPRQQTYLLALLLMRAGRPVSSAELIDLVWDDGMPASASNIVHKYVGTLRRLLEPGLPARAAGSFLHRRNSGYQFDDGRVSLDLAEFRRLLGRARAEADAHRFDEAAASYEEALSRWRGSAGDGLAVGAAAAPLFASVNRELLDACVEAARVAVPHGHAGRILQPLRLAAWIAPMDETIQATLMTALAASGQPEEARSVFETVRARLADDLGIDPGPALREARRQVLP</sequence>
<keyword evidence="3 5" id="KW-0238">DNA-binding</keyword>
<dbReference type="InterPro" id="IPR005158">
    <property type="entry name" value="BTAD"/>
</dbReference>
<dbReference type="GO" id="GO:0006355">
    <property type="term" value="P:regulation of DNA-templated transcription"/>
    <property type="evidence" value="ECO:0007669"/>
    <property type="project" value="InterPro"/>
</dbReference>
<dbReference type="AlphaFoldDB" id="A0A4U3LQ26"/>
<dbReference type="Gene3D" id="1.25.40.10">
    <property type="entry name" value="Tetratricopeptide repeat domain"/>
    <property type="match status" value="1"/>
</dbReference>
<dbReference type="Pfam" id="PF00486">
    <property type="entry name" value="Trans_reg_C"/>
    <property type="match status" value="1"/>
</dbReference>
<evidence type="ECO:0000259" key="6">
    <source>
        <dbReference type="PROSITE" id="PS51755"/>
    </source>
</evidence>
<dbReference type="SUPFAM" id="SSF48452">
    <property type="entry name" value="TPR-like"/>
    <property type="match status" value="1"/>
</dbReference>
<accession>A0A4U3LQ26</accession>
<dbReference type="InterPro" id="IPR016032">
    <property type="entry name" value="Sig_transdc_resp-reg_C-effctor"/>
</dbReference>
<keyword evidence="2" id="KW-0805">Transcription regulation</keyword>
<dbReference type="PROSITE" id="PS51755">
    <property type="entry name" value="OMPR_PHOB"/>
    <property type="match status" value="1"/>
</dbReference>
<evidence type="ECO:0000256" key="3">
    <source>
        <dbReference type="ARBA" id="ARBA00023125"/>
    </source>
</evidence>